<evidence type="ECO:0000256" key="3">
    <source>
        <dbReference type="SAM" id="Phobius"/>
    </source>
</evidence>
<evidence type="ECO:0000256" key="2">
    <source>
        <dbReference type="SAM" id="MobiDB-lite"/>
    </source>
</evidence>
<dbReference type="Proteomes" id="UP000199446">
    <property type="component" value="Unassembled WGS sequence"/>
</dbReference>
<keyword evidence="3" id="KW-1133">Transmembrane helix</keyword>
<sequence length="321" mass="36769">MLNGFRVLRSYWVGRRDGKALSRKHASLAYLTPNPYPEQLKEWFRRWMEGVARRYLARRAKLEERLALFRHQRKALEKVVGQDEPTPEVFGGYAARYGFLGLVFLGEAYYNKMAMDTLEMNQLEAFIIGAVATVGLFWLGHAAGNEYRKGNLPLSLILGILPLLVVILFAALRFSWTQRMAAIHGNPAHSIYGLLALMAVGLLLVGLTFYLGYRSPHEREVLLRRLFLAAQKERRVWQRLLALNRNAERALDHLLAHYRENVAAYWRGFARAWPQWDPAPEFVGHIPPLNRPALPPLDLEAPSDPLTQESAHDRMAPEPRP</sequence>
<feature type="compositionally biased region" description="Basic and acidic residues" evidence="2">
    <location>
        <begin position="310"/>
        <end position="321"/>
    </location>
</feature>
<organism evidence="4 5">
    <name type="scientific">Thermus arciformis</name>
    <dbReference type="NCBI Taxonomy" id="482827"/>
    <lineage>
        <taxon>Bacteria</taxon>
        <taxon>Thermotogati</taxon>
        <taxon>Deinococcota</taxon>
        <taxon>Deinococci</taxon>
        <taxon>Thermales</taxon>
        <taxon>Thermaceae</taxon>
        <taxon>Thermus</taxon>
    </lineage>
</organism>
<dbReference type="OrthoDB" id="26084at2"/>
<reference evidence="5" key="1">
    <citation type="submission" date="2016-10" db="EMBL/GenBank/DDBJ databases">
        <authorList>
            <person name="Varghese N."/>
            <person name="Submissions S."/>
        </authorList>
    </citation>
    <scope>NUCLEOTIDE SEQUENCE [LARGE SCALE GENOMIC DNA]</scope>
    <source>
        <strain evidence="5">CGMCC 1.6992</strain>
    </source>
</reference>
<gene>
    <name evidence="4" type="ORF">SAMN04488243_11352</name>
</gene>
<protein>
    <submittedName>
        <fullName evidence="4">Uncharacterized protein</fullName>
    </submittedName>
</protein>
<name>A0A1G7GCS8_9DEIN</name>
<feature type="transmembrane region" description="Helical" evidence="3">
    <location>
        <begin position="152"/>
        <end position="172"/>
    </location>
</feature>
<evidence type="ECO:0000313" key="5">
    <source>
        <dbReference type="Proteomes" id="UP000199446"/>
    </source>
</evidence>
<proteinExistence type="predicted"/>
<keyword evidence="3" id="KW-0472">Membrane</keyword>
<feature type="region of interest" description="Disordered" evidence="2">
    <location>
        <begin position="293"/>
        <end position="321"/>
    </location>
</feature>
<feature type="transmembrane region" description="Helical" evidence="3">
    <location>
        <begin position="192"/>
        <end position="213"/>
    </location>
</feature>
<evidence type="ECO:0000256" key="1">
    <source>
        <dbReference type="SAM" id="Coils"/>
    </source>
</evidence>
<feature type="transmembrane region" description="Helical" evidence="3">
    <location>
        <begin position="123"/>
        <end position="140"/>
    </location>
</feature>
<keyword evidence="1" id="KW-0175">Coiled coil</keyword>
<evidence type="ECO:0000313" key="4">
    <source>
        <dbReference type="EMBL" id="SDE85937.1"/>
    </source>
</evidence>
<accession>A0A1G7GCS8</accession>
<keyword evidence="3" id="KW-0812">Transmembrane</keyword>
<feature type="coiled-coil region" evidence="1">
    <location>
        <begin position="52"/>
        <end position="79"/>
    </location>
</feature>
<keyword evidence="5" id="KW-1185">Reference proteome</keyword>
<dbReference type="RefSeq" id="WP_093006945.1">
    <property type="nucleotide sequence ID" value="NZ_FNBC01000013.1"/>
</dbReference>
<dbReference type="AlphaFoldDB" id="A0A1G7GCS8"/>
<dbReference type="EMBL" id="FNBC01000013">
    <property type="protein sequence ID" value="SDE85937.1"/>
    <property type="molecule type" value="Genomic_DNA"/>
</dbReference>
<dbReference type="STRING" id="482827.SAMN04488243_11352"/>